<feature type="domain" description="Restriction endonuclease type IV Mrr" evidence="2">
    <location>
        <begin position="75"/>
        <end position="185"/>
    </location>
</feature>
<dbReference type="InterPro" id="IPR011335">
    <property type="entry name" value="Restrct_endonuc-II-like"/>
</dbReference>
<keyword evidence="3" id="KW-0255">Endonuclease</keyword>
<dbReference type="AlphaFoldDB" id="A0A7G9RLP6"/>
<keyword evidence="3" id="KW-0378">Hydrolase</keyword>
<gene>
    <name evidence="3" type="ORF">H9K76_18580</name>
</gene>
<proteinExistence type="predicted"/>
<dbReference type="GO" id="GO:0003677">
    <property type="term" value="F:DNA binding"/>
    <property type="evidence" value="ECO:0007669"/>
    <property type="project" value="InterPro"/>
</dbReference>
<dbReference type="InterPro" id="IPR007560">
    <property type="entry name" value="Restrct_endonuc_IV_Mrr"/>
</dbReference>
<organism evidence="3 4">
    <name type="scientific">Diaphorobacter ruginosibacter</name>
    <dbReference type="NCBI Taxonomy" id="1715720"/>
    <lineage>
        <taxon>Bacteria</taxon>
        <taxon>Pseudomonadati</taxon>
        <taxon>Pseudomonadota</taxon>
        <taxon>Betaproteobacteria</taxon>
        <taxon>Burkholderiales</taxon>
        <taxon>Comamonadaceae</taxon>
        <taxon>Diaphorobacter</taxon>
    </lineage>
</organism>
<keyword evidence="1" id="KW-1133">Transmembrane helix</keyword>
<dbReference type="EMBL" id="CP060714">
    <property type="protein sequence ID" value="QNN56521.1"/>
    <property type="molecule type" value="Genomic_DNA"/>
</dbReference>
<keyword evidence="1" id="KW-0812">Transmembrane</keyword>
<dbReference type="SUPFAM" id="SSF52980">
    <property type="entry name" value="Restriction endonuclease-like"/>
    <property type="match status" value="1"/>
</dbReference>
<feature type="transmembrane region" description="Helical" evidence="1">
    <location>
        <begin position="40"/>
        <end position="57"/>
    </location>
</feature>
<dbReference type="KEGG" id="drg:H9K76_18580"/>
<evidence type="ECO:0000313" key="4">
    <source>
        <dbReference type="Proteomes" id="UP000515811"/>
    </source>
</evidence>
<dbReference type="RefSeq" id="WP_187596787.1">
    <property type="nucleotide sequence ID" value="NZ_CP060714.1"/>
</dbReference>
<keyword evidence="3" id="KW-0540">Nuclease</keyword>
<dbReference type="Proteomes" id="UP000515811">
    <property type="component" value="Chromosome"/>
</dbReference>
<keyword evidence="4" id="KW-1185">Reference proteome</keyword>
<accession>A0A7G9RLP6</accession>
<sequence length="193" mass="20906">MAQNSLFAILLRSPWWISLAVVLVIVAVCGAFLPREIAPFAALGALPIFVIGCMAAWRQFRAPSSSRLQTMHARIAAMSWKEFAAALETAWQREGQSVQRMPGGNTAADLQLAKGGTTSLVSARRWKAANHGVEPLRELQEAVARQKADHGVYVVLQGSLTENARAFAKEHGLLLLEGDALCAMLLKSQGDRS</sequence>
<reference evidence="3 4" key="1">
    <citation type="submission" date="2020-08" db="EMBL/GenBank/DDBJ databases">
        <title>Genome sequence of Diaphorobacter ruginosibacter DSM 27467T.</title>
        <authorList>
            <person name="Hyun D.-W."/>
            <person name="Bae J.-W."/>
        </authorList>
    </citation>
    <scope>NUCLEOTIDE SEQUENCE [LARGE SCALE GENOMIC DNA]</scope>
    <source>
        <strain evidence="3 4">DSM 27467</strain>
    </source>
</reference>
<name>A0A7G9RLP6_9BURK</name>
<feature type="transmembrane region" description="Helical" evidence="1">
    <location>
        <begin position="15"/>
        <end position="33"/>
    </location>
</feature>
<dbReference type="GO" id="GO:0009307">
    <property type="term" value="P:DNA restriction-modification system"/>
    <property type="evidence" value="ECO:0007669"/>
    <property type="project" value="InterPro"/>
</dbReference>
<evidence type="ECO:0000313" key="3">
    <source>
        <dbReference type="EMBL" id="QNN56521.1"/>
    </source>
</evidence>
<keyword evidence="1" id="KW-0472">Membrane</keyword>
<evidence type="ECO:0000256" key="1">
    <source>
        <dbReference type="SAM" id="Phobius"/>
    </source>
</evidence>
<protein>
    <submittedName>
        <fullName evidence="3">Restriction endonuclease</fullName>
    </submittedName>
</protein>
<evidence type="ECO:0000259" key="2">
    <source>
        <dbReference type="Pfam" id="PF04471"/>
    </source>
</evidence>
<dbReference type="GO" id="GO:0004519">
    <property type="term" value="F:endonuclease activity"/>
    <property type="evidence" value="ECO:0007669"/>
    <property type="project" value="UniProtKB-KW"/>
</dbReference>
<dbReference type="Pfam" id="PF04471">
    <property type="entry name" value="Mrr_cat"/>
    <property type="match status" value="1"/>
</dbReference>